<dbReference type="Pfam" id="PF13835">
    <property type="entry name" value="DUF4194"/>
    <property type="match status" value="1"/>
</dbReference>
<protein>
    <submittedName>
        <fullName evidence="1">PF13835 domain protein</fullName>
    </submittedName>
</protein>
<dbReference type="STRING" id="1218598.LEP1GSC060_2110"/>
<name>N1WNE9_9LEPT</name>
<dbReference type="EMBL" id="AOHC02000018">
    <property type="protein sequence ID" value="EMY78777.1"/>
    <property type="molecule type" value="Genomic_DNA"/>
</dbReference>
<comment type="caution">
    <text evidence="1">The sequence shown here is derived from an EMBL/GenBank/DDBJ whole genome shotgun (WGS) entry which is preliminary data.</text>
</comment>
<organism evidence="1 2">
    <name type="scientific">Leptospira weilii serovar Ranarum str. ICFT</name>
    <dbReference type="NCBI Taxonomy" id="1218598"/>
    <lineage>
        <taxon>Bacteria</taxon>
        <taxon>Pseudomonadati</taxon>
        <taxon>Spirochaetota</taxon>
        <taxon>Spirochaetia</taxon>
        <taxon>Leptospirales</taxon>
        <taxon>Leptospiraceae</taxon>
        <taxon>Leptospira</taxon>
    </lineage>
</organism>
<dbReference type="Proteomes" id="UP000012313">
    <property type="component" value="Unassembled WGS sequence"/>
</dbReference>
<dbReference type="OrthoDB" id="369102at2"/>
<dbReference type="AlphaFoldDB" id="N1WNE9"/>
<accession>N1WNE9</accession>
<proteinExistence type="predicted"/>
<dbReference type="InterPro" id="IPR025449">
    <property type="entry name" value="JetB"/>
</dbReference>
<dbReference type="RefSeq" id="WP_002997413.1">
    <property type="nucleotide sequence ID" value="NZ_AOHC02000018.1"/>
</dbReference>
<sequence>MDKPLVYASSILKLLRGPISLDEDPKAWDQLYGKKEEVRKYFEQIGLILYMDEVDCYAFLRQTSDEDDDDDKEKLPKLTRKIAINRRETLLLVLLREVILEREEKDPSSSAIVRKEDIYELLKPYFPKTTNEVDLYKDFDRMIRAVENLGFIRMMDGSGIKIRKILKAKLSVADLERIKSKFREGGADDESIQSQNE</sequence>
<evidence type="ECO:0000313" key="1">
    <source>
        <dbReference type="EMBL" id="EMY78777.1"/>
    </source>
</evidence>
<gene>
    <name evidence="1" type="ORF">LEP1GSC060_2110</name>
</gene>
<keyword evidence="2" id="KW-1185">Reference proteome</keyword>
<evidence type="ECO:0000313" key="2">
    <source>
        <dbReference type="Proteomes" id="UP000012313"/>
    </source>
</evidence>
<reference evidence="1" key="1">
    <citation type="submission" date="2013-03" db="EMBL/GenBank/DDBJ databases">
        <authorList>
            <person name="Harkins D.M."/>
            <person name="Durkin A.S."/>
            <person name="Brinkac L.M."/>
            <person name="Haft D.H."/>
            <person name="Selengut J.D."/>
            <person name="Sanka R."/>
            <person name="DePew J."/>
            <person name="Purushe J."/>
            <person name="Hartskeerl R.A."/>
            <person name="Ahmed A."/>
            <person name="van der Linden H."/>
            <person name="Goris M.G.A."/>
            <person name="Vinetz J.M."/>
            <person name="Sutton G.G."/>
            <person name="Nierman W.C."/>
            <person name="Fouts D.E."/>
        </authorList>
    </citation>
    <scope>NUCLEOTIDE SEQUENCE [LARGE SCALE GENOMIC DNA]</scope>
    <source>
        <strain evidence="1">ICFT</strain>
    </source>
</reference>